<keyword evidence="2" id="KW-1185">Reference proteome</keyword>
<organism evidence="1 2">
    <name type="scientific">Edaphobacter aggregans</name>
    <dbReference type="NCBI Taxonomy" id="570835"/>
    <lineage>
        <taxon>Bacteria</taxon>
        <taxon>Pseudomonadati</taxon>
        <taxon>Acidobacteriota</taxon>
        <taxon>Terriglobia</taxon>
        <taxon>Terriglobales</taxon>
        <taxon>Acidobacteriaceae</taxon>
        <taxon>Edaphobacter</taxon>
    </lineage>
</organism>
<name>A0A428MPQ5_9BACT</name>
<evidence type="ECO:0000313" key="1">
    <source>
        <dbReference type="EMBL" id="RSL18897.1"/>
    </source>
</evidence>
<dbReference type="EMBL" id="RSDW01000001">
    <property type="protein sequence ID" value="RSL18897.1"/>
    <property type="molecule type" value="Genomic_DNA"/>
</dbReference>
<dbReference type="Proteomes" id="UP000269669">
    <property type="component" value="Unassembled WGS sequence"/>
</dbReference>
<evidence type="ECO:0000313" key="2">
    <source>
        <dbReference type="Proteomes" id="UP000269669"/>
    </source>
</evidence>
<sequence>MMVEIKFSHRYNPDGMWQSICPECYRTVAESREEADLKRAESIHVCLSLNGRMVRID</sequence>
<comment type="caution">
    <text evidence="1">The sequence shown here is derived from an EMBL/GenBank/DDBJ whole genome shotgun (WGS) entry which is preliminary data.</text>
</comment>
<dbReference type="AlphaFoldDB" id="A0A428MPQ5"/>
<accession>A0A428MPQ5</accession>
<proteinExistence type="predicted"/>
<reference evidence="1 2" key="1">
    <citation type="submission" date="2018-12" db="EMBL/GenBank/DDBJ databases">
        <title>Sequencing of bacterial isolates from soil warming experiment in Harvard Forest, Massachusetts, USA.</title>
        <authorList>
            <person name="Deangelis K."/>
        </authorList>
    </citation>
    <scope>NUCLEOTIDE SEQUENCE [LARGE SCALE GENOMIC DNA]</scope>
    <source>
        <strain evidence="1 2">EB153</strain>
    </source>
</reference>
<protein>
    <submittedName>
        <fullName evidence="1">Uncharacterized protein</fullName>
    </submittedName>
</protein>
<gene>
    <name evidence="1" type="ORF">EDE15_4503</name>
</gene>